<dbReference type="RefSeq" id="XP_033815221.1">
    <property type="nucleotide sequence ID" value="XM_033959330.1"/>
</dbReference>
<keyword evidence="2" id="KW-1185">Reference proteome</keyword>
<dbReference type="AlphaFoldDB" id="A0A6P8SII5"/>
<feature type="transmembrane region" description="Helical" evidence="1">
    <location>
        <begin position="12"/>
        <end position="31"/>
    </location>
</feature>
<keyword evidence="1" id="KW-0472">Membrane</keyword>
<dbReference type="KEGG" id="gsh:117367086"/>
<name>A0A6P8SII5_GEOSA</name>
<accession>A0A6P8SII5</accession>
<reference evidence="3" key="1">
    <citation type="submission" date="2025-08" db="UniProtKB">
        <authorList>
            <consortium name="RefSeq"/>
        </authorList>
    </citation>
    <scope>IDENTIFICATION</scope>
</reference>
<dbReference type="FunCoup" id="A0A6P8SII5">
    <property type="interactions" value="5"/>
</dbReference>
<feature type="transmembrane region" description="Helical" evidence="1">
    <location>
        <begin position="80"/>
        <end position="104"/>
    </location>
</feature>
<proteinExistence type="predicted"/>
<protein>
    <submittedName>
        <fullName evidence="3">Transmembrane protein 212 isoform X1</fullName>
    </submittedName>
</protein>
<keyword evidence="1 3" id="KW-0812">Transmembrane</keyword>
<feature type="transmembrane region" description="Helical" evidence="1">
    <location>
        <begin position="149"/>
        <end position="171"/>
    </location>
</feature>
<dbReference type="Proteomes" id="UP000515159">
    <property type="component" value="Chromosome 9"/>
</dbReference>
<organism evidence="2 3">
    <name type="scientific">Geotrypetes seraphini</name>
    <name type="common">Gaboon caecilian</name>
    <name type="synonym">Caecilia seraphini</name>
    <dbReference type="NCBI Taxonomy" id="260995"/>
    <lineage>
        <taxon>Eukaryota</taxon>
        <taxon>Metazoa</taxon>
        <taxon>Chordata</taxon>
        <taxon>Craniata</taxon>
        <taxon>Vertebrata</taxon>
        <taxon>Euteleostomi</taxon>
        <taxon>Amphibia</taxon>
        <taxon>Gymnophiona</taxon>
        <taxon>Geotrypetes</taxon>
    </lineage>
</organism>
<sequence length="190" mass="21487">MTEMVNMYTWAGRMLLAFGVISMLSGIIAFFPVFTYKPWFTGWSVWIACPIWNGALAVTTGVLALLAYRAWTQRSLWEACYTFAVLSVVTCPIQFAVAVASILVGPYCYYSFAGIAGTNYLGYAIQLPFPYTRFMSSCKDPLNYEWYHLILQILDLFSSIAILCSSLALVIKLTARLLRSGNFNVHMRMW</sequence>
<dbReference type="InParanoid" id="A0A6P8SII5"/>
<evidence type="ECO:0000313" key="3">
    <source>
        <dbReference type="RefSeq" id="XP_033815221.1"/>
    </source>
</evidence>
<dbReference type="GeneID" id="117367086"/>
<dbReference type="OrthoDB" id="9446700at2759"/>
<evidence type="ECO:0000256" key="1">
    <source>
        <dbReference type="SAM" id="Phobius"/>
    </source>
</evidence>
<feature type="transmembrane region" description="Helical" evidence="1">
    <location>
        <begin position="43"/>
        <end position="68"/>
    </location>
</feature>
<dbReference type="CTD" id="389177"/>
<gene>
    <name evidence="3" type="primary">TMEM212</name>
</gene>
<evidence type="ECO:0000313" key="2">
    <source>
        <dbReference type="Proteomes" id="UP000515159"/>
    </source>
</evidence>
<keyword evidence="1" id="KW-1133">Transmembrane helix</keyword>